<proteinExistence type="predicted"/>
<evidence type="ECO:0000256" key="1">
    <source>
        <dbReference type="SAM" id="SignalP"/>
    </source>
</evidence>
<dbReference type="OrthoDB" id="881807at2"/>
<gene>
    <name evidence="2" type="ORF">FNT36_14575</name>
</gene>
<feature type="chain" id="PRO_5022246969" description="DUF4142 domain-containing protein" evidence="1">
    <location>
        <begin position="24"/>
        <end position="249"/>
    </location>
</feature>
<protein>
    <recommendedName>
        <fullName evidence="4">DUF4142 domain-containing protein</fullName>
    </recommendedName>
</protein>
<evidence type="ECO:0008006" key="4">
    <source>
        <dbReference type="Google" id="ProtNLM"/>
    </source>
</evidence>
<dbReference type="Pfam" id="PF20388">
    <property type="entry name" value="DUF6683"/>
    <property type="match status" value="1"/>
</dbReference>
<name>A0A558BW01_9BACT</name>
<evidence type="ECO:0000313" key="2">
    <source>
        <dbReference type="EMBL" id="TVT40687.1"/>
    </source>
</evidence>
<keyword evidence="3" id="KW-1185">Reference proteome</keyword>
<dbReference type="EMBL" id="VMRJ01000003">
    <property type="protein sequence ID" value="TVT40687.1"/>
    <property type="molecule type" value="Genomic_DNA"/>
</dbReference>
<dbReference type="Proteomes" id="UP000317624">
    <property type="component" value="Unassembled WGS sequence"/>
</dbReference>
<sequence>MKKGLLMLALLGGLALGARPGRAQSVELTMDIFTSSVLSQTTTLLNNNAVMSAYENSTAKKDAARGKAAGSAASRTVNLAYTPTATLRQQTVQELGRKLQASNPAAGQSFNNAFGPGKADYNQLFMEMVKQSGLPANNAATAFAAYLEIGYAIVNDVQNESSITPTMDRALQRQAAGILSQNKGLTSTTAVARFGEATKLQAIMLYLGWQSARQHGQAGQFRQTIAQQFRSQGLDLSMLQLTNTGLVKK</sequence>
<feature type="signal peptide" evidence="1">
    <location>
        <begin position="1"/>
        <end position="23"/>
    </location>
</feature>
<dbReference type="RefSeq" id="WP_144849030.1">
    <property type="nucleotide sequence ID" value="NZ_VMRJ01000003.1"/>
</dbReference>
<accession>A0A558BW01</accession>
<organism evidence="2 3">
    <name type="scientific">Hymenobacter setariae</name>
    <dbReference type="NCBI Taxonomy" id="2594794"/>
    <lineage>
        <taxon>Bacteria</taxon>
        <taxon>Pseudomonadati</taxon>
        <taxon>Bacteroidota</taxon>
        <taxon>Cytophagia</taxon>
        <taxon>Cytophagales</taxon>
        <taxon>Hymenobacteraceae</taxon>
        <taxon>Hymenobacter</taxon>
    </lineage>
</organism>
<keyword evidence="1" id="KW-0732">Signal</keyword>
<dbReference type="AlphaFoldDB" id="A0A558BW01"/>
<reference evidence="2 3" key="1">
    <citation type="submission" date="2019-07" db="EMBL/GenBank/DDBJ databases">
        <title>Hymenobacter sp. straun FUR1 Genome sequencing and assembly.</title>
        <authorList>
            <person name="Chhetri G."/>
        </authorList>
    </citation>
    <scope>NUCLEOTIDE SEQUENCE [LARGE SCALE GENOMIC DNA]</scope>
    <source>
        <strain evidence="2 3">Fur1</strain>
    </source>
</reference>
<dbReference type="InterPro" id="IPR046505">
    <property type="entry name" value="DUF6683"/>
</dbReference>
<evidence type="ECO:0000313" key="3">
    <source>
        <dbReference type="Proteomes" id="UP000317624"/>
    </source>
</evidence>
<comment type="caution">
    <text evidence="2">The sequence shown here is derived from an EMBL/GenBank/DDBJ whole genome shotgun (WGS) entry which is preliminary data.</text>
</comment>